<dbReference type="GO" id="GO:0042597">
    <property type="term" value="C:periplasmic space"/>
    <property type="evidence" value="ECO:0007669"/>
    <property type="project" value="UniProtKB-SubCell"/>
</dbReference>
<dbReference type="InterPro" id="IPR050490">
    <property type="entry name" value="Bact_solute-bd_prot1"/>
</dbReference>
<dbReference type="PANTHER" id="PTHR43649">
    <property type="entry name" value="ARABINOSE-BINDING PROTEIN-RELATED"/>
    <property type="match status" value="1"/>
</dbReference>
<dbReference type="Proteomes" id="UP000248975">
    <property type="component" value="Unassembled WGS sequence"/>
</dbReference>
<evidence type="ECO:0000256" key="2">
    <source>
        <dbReference type="ARBA" id="ARBA00008520"/>
    </source>
</evidence>
<keyword evidence="3" id="KW-0813">Transport</keyword>
<evidence type="ECO:0000256" key="5">
    <source>
        <dbReference type="SAM" id="SignalP"/>
    </source>
</evidence>
<accession>A0A2W5TZ86</accession>
<keyword evidence="4 5" id="KW-0732">Signal</keyword>
<gene>
    <name evidence="6" type="ORF">DI533_16920</name>
</gene>
<dbReference type="AlphaFoldDB" id="A0A2W5TZ86"/>
<evidence type="ECO:0000313" key="7">
    <source>
        <dbReference type="Proteomes" id="UP000248975"/>
    </source>
</evidence>
<dbReference type="Pfam" id="PF01547">
    <property type="entry name" value="SBP_bac_1"/>
    <property type="match status" value="1"/>
</dbReference>
<sequence>MKIKRMVCGTAVLALAAGSALSQEAPDWDTILSDREGVKLSISTITDPFIDSMQRTVPAFTELTGAEVAIEGFGYDALHDRQLLNCTQKDSSVDILVMDGIWMGEFVEAGCLEPLEERIAAEEDSFAWEDFTATGAAQASWDGQRYCAPIGIYYGLLFYRTDLFEKAGMQPPKTMEELKAAAKFFTNNPDYPGVYGYAMNNQRGAAAGQQYFEWIFSAGGSPWASNQIGAADAYADLTPTMNDKASVDLVQFFRDMTKFGPPGVESYAWDERATGFANGSLAMINDWSVRAQIANDPATSKIAGRFAAALMPSNEGGKTVSPVGGWVMCMNANSTQKDAAWDFIKWFSSPSVHEQYVLEGGPPSRVSSLESEAVRAKFPWTVQLTEAAADAWAEGRPRHSLTFQLIDTVGVEVNKAIIGEKTPQQAMDDANAAVTEMLRQGGLL</sequence>
<dbReference type="PANTHER" id="PTHR43649:SF34">
    <property type="entry name" value="ABC TRANSPORTER PERIPLASMIC-BINDING PROTEIN YCJN-RELATED"/>
    <property type="match status" value="1"/>
</dbReference>
<name>A0A2W5TZ86_CERSP</name>
<evidence type="ECO:0008006" key="8">
    <source>
        <dbReference type="Google" id="ProtNLM"/>
    </source>
</evidence>
<dbReference type="SUPFAM" id="SSF53850">
    <property type="entry name" value="Periplasmic binding protein-like II"/>
    <property type="match status" value="1"/>
</dbReference>
<reference evidence="6 7" key="1">
    <citation type="submission" date="2017-08" db="EMBL/GenBank/DDBJ databases">
        <title>Infants hospitalized years apart are colonized by the same room-sourced microbial strains.</title>
        <authorList>
            <person name="Brooks B."/>
            <person name="Olm M.R."/>
            <person name="Firek B.A."/>
            <person name="Baker R."/>
            <person name="Thomas B.C."/>
            <person name="Morowitz M.J."/>
            <person name="Banfield J.F."/>
        </authorList>
    </citation>
    <scope>NUCLEOTIDE SEQUENCE [LARGE SCALE GENOMIC DNA]</scope>
    <source>
        <strain evidence="6">S2_003_000_R2_11</strain>
    </source>
</reference>
<dbReference type="Gene3D" id="3.40.190.10">
    <property type="entry name" value="Periplasmic binding protein-like II"/>
    <property type="match status" value="2"/>
</dbReference>
<evidence type="ECO:0000256" key="4">
    <source>
        <dbReference type="ARBA" id="ARBA00022729"/>
    </source>
</evidence>
<feature type="signal peptide" evidence="5">
    <location>
        <begin position="1"/>
        <end position="22"/>
    </location>
</feature>
<comment type="similarity">
    <text evidence="2">Belongs to the bacterial solute-binding protein 1 family.</text>
</comment>
<dbReference type="InterPro" id="IPR006059">
    <property type="entry name" value="SBP"/>
</dbReference>
<evidence type="ECO:0000256" key="3">
    <source>
        <dbReference type="ARBA" id="ARBA00022448"/>
    </source>
</evidence>
<comment type="caution">
    <text evidence="6">The sequence shown here is derived from an EMBL/GenBank/DDBJ whole genome shotgun (WGS) entry which is preliminary data.</text>
</comment>
<evidence type="ECO:0000256" key="1">
    <source>
        <dbReference type="ARBA" id="ARBA00004418"/>
    </source>
</evidence>
<protein>
    <recommendedName>
        <fullName evidence="8">Sugar ABC transporter substrate-binding protein</fullName>
    </recommendedName>
</protein>
<dbReference type="CDD" id="cd13585">
    <property type="entry name" value="PBP2_TMBP_like"/>
    <property type="match status" value="1"/>
</dbReference>
<comment type="subcellular location">
    <subcellularLocation>
        <location evidence="1">Periplasm</location>
    </subcellularLocation>
</comment>
<evidence type="ECO:0000313" key="6">
    <source>
        <dbReference type="EMBL" id="PZQ96123.1"/>
    </source>
</evidence>
<proteinExistence type="inferred from homology"/>
<organism evidence="6 7">
    <name type="scientific">Cereibacter sphaeroides</name>
    <name type="common">Rhodobacter sphaeroides</name>
    <dbReference type="NCBI Taxonomy" id="1063"/>
    <lineage>
        <taxon>Bacteria</taxon>
        <taxon>Pseudomonadati</taxon>
        <taxon>Pseudomonadota</taxon>
        <taxon>Alphaproteobacteria</taxon>
        <taxon>Rhodobacterales</taxon>
        <taxon>Paracoccaceae</taxon>
        <taxon>Cereibacter</taxon>
    </lineage>
</organism>
<dbReference type="EMBL" id="QFQS01000004">
    <property type="protein sequence ID" value="PZQ96123.1"/>
    <property type="molecule type" value="Genomic_DNA"/>
</dbReference>
<feature type="chain" id="PRO_5016006449" description="Sugar ABC transporter substrate-binding protein" evidence="5">
    <location>
        <begin position="23"/>
        <end position="444"/>
    </location>
</feature>